<name>I3C8J3_9FLAO</name>
<dbReference type="AlphaFoldDB" id="I3C8J3"/>
<organism evidence="1 2">
    <name type="scientific">Galbibacter orientalis DSM 19592</name>
    <dbReference type="NCBI Taxonomy" id="926559"/>
    <lineage>
        <taxon>Bacteria</taxon>
        <taxon>Pseudomonadati</taxon>
        <taxon>Bacteroidota</taxon>
        <taxon>Flavobacteriia</taxon>
        <taxon>Flavobacteriales</taxon>
        <taxon>Flavobacteriaceae</taxon>
        <taxon>Galbibacter</taxon>
    </lineage>
</organism>
<protein>
    <submittedName>
        <fullName evidence="1">Uncharacterized protein</fullName>
    </submittedName>
</protein>
<evidence type="ECO:0000313" key="1">
    <source>
        <dbReference type="EMBL" id="EIJ39936.1"/>
    </source>
</evidence>
<proteinExistence type="predicted"/>
<dbReference type="EMBL" id="JH651379">
    <property type="protein sequence ID" value="EIJ39936.1"/>
    <property type="molecule type" value="Genomic_DNA"/>
</dbReference>
<evidence type="ECO:0000313" key="2">
    <source>
        <dbReference type="Proteomes" id="UP000004690"/>
    </source>
</evidence>
<dbReference type="Proteomes" id="UP000004690">
    <property type="component" value="Unassembled WGS sequence"/>
</dbReference>
<dbReference type="HOGENOM" id="CLU_2954362_0_0_10"/>
<keyword evidence="2" id="KW-1185">Reference proteome</keyword>
<accession>I3C8J3</accession>
<sequence length="59" mass="7238">MPIKPVDFYSKKYDYAYLCYINFRCILRKFLEMNLGVFGRFFTKKCAQPFKTRVFFSKK</sequence>
<reference evidence="1 2" key="1">
    <citation type="submission" date="2012-02" db="EMBL/GenBank/DDBJ databases">
        <title>Improved High-Quality Draft genome of Joostella marina DSM 19592.</title>
        <authorList>
            <consortium name="US DOE Joint Genome Institute (JGI-PGF)"/>
            <person name="Lucas S."/>
            <person name="Copeland A."/>
            <person name="Lapidus A."/>
            <person name="Bruce D."/>
            <person name="Goodwin L."/>
            <person name="Pitluck S."/>
            <person name="Peters L."/>
            <person name="Chertkov O."/>
            <person name="Ovchinnikova G."/>
            <person name="Kyrpides N."/>
            <person name="Mavromatis K."/>
            <person name="Detter J.C."/>
            <person name="Han C."/>
            <person name="Land M."/>
            <person name="Hauser L."/>
            <person name="Markowitz V."/>
            <person name="Cheng J.-F."/>
            <person name="Hugenholtz P."/>
            <person name="Woyke T."/>
            <person name="Wu D."/>
            <person name="Tindall B."/>
            <person name="Brambilla E."/>
            <person name="Klenk H.-P."/>
            <person name="Eisen J.A."/>
        </authorList>
    </citation>
    <scope>NUCLEOTIDE SEQUENCE [LARGE SCALE GENOMIC DNA]</scope>
    <source>
        <strain evidence="1 2">DSM 19592</strain>
    </source>
</reference>
<gene>
    <name evidence="1" type="ORF">JoomaDRAFT_2980</name>
</gene>